<evidence type="ECO:0000313" key="2">
    <source>
        <dbReference type="Proteomes" id="UP001280121"/>
    </source>
</evidence>
<keyword evidence="2" id="KW-1185">Reference proteome</keyword>
<evidence type="ECO:0008006" key="3">
    <source>
        <dbReference type="Google" id="ProtNLM"/>
    </source>
</evidence>
<dbReference type="EMBL" id="JANJYI010000002">
    <property type="protein sequence ID" value="KAK2659387.1"/>
    <property type="molecule type" value="Genomic_DNA"/>
</dbReference>
<gene>
    <name evidence="1" type="ORF">Ddye_005920</name>
</gene>
<evidence type="ECO:0000313" key="1">
    <source>
        <dbReference type="EMBL" id="KAK2659387.1"/>
    </source>
</evidence>
<organism evidence="1 2">
    <name type="scientific">Dipteronia dyeriana</name>
    <dbReference type="NCBI Taxonomy" id="168575"/>
    <lineage>
        <taxon>Eukaryota</taxon>
        <taxon>Viridiplantae</taxon>
        <taxon>Streptophyta</taxon>
        <taxon>Embryophyta</taxon>
        <taxon>Tracheophyta</taxon>
        <taxon>Spermatophyta</taxon>
        <taxon>Magnoliopsida</taxon>
        <taxon>eudicotyledons</taxon>
        <taxon>Gunneridae</taxon>
        <taxon>Pentapetalae</taxon>
        <taxon>rosids</taxon>
        <taxon>malvids</taxon>
        <taxon>Sapindales</taxon>
        <taxon>Sapindaceae</taxon>
        <taxon>Hippocastanoideae</taxon>
        <taxon>Acereae</taxon>
        <taxon>Dipteronia</taxon>
    </lineage>
</organism>
<name>A0AAD9XHK6_9ROSI</name>
<protein>
    <recommendedName>
        <fullName evidence="3">Reverse transcriptase zinc-binding domain-containing protein</fullName>
    </recommendedName>
</protein>
<reference evidence="1" key="1">
    <citation type="journal article" date="2023" name="Plant J.">
        <title>Genome sequences and population genomics provide insights into the demographic history, inbreeding, and mutation load of two 'living fossil' tree species of Dipteronia.</title>
        <authorList>
            <person name="Feng Y."/>
            <person name="Comes H.P."/>
            <person name="Chen J."/>
            <person name="Zhu S."/>
            <person name="Lu R."/>
            <person name="Zhang X."/>
            <person name="Li P."/>
            <person name="Qiu J."/>
            <person name="Olsen K.M."/>
            <person name="Qiu Y."/>
        </authorList>
    </citation>
    <scope>NUCLEOTIDE SEQUENCE</scope>
    <source>
        <strain evidence="1">KIB01</strain>
    </source>
</reference>
<proteinExistence type="predicted"/>
<accession>A0AAD9XHK6</accession>
<dbReference type="Proteomes" id="UP001280121">
    <property type="component" value="Unassembled WGS sequence"/>
</dbReference>
<dbReference type="AlphaFoldDB" id="A0AAD9XHK6"/>
<sequence>MAGVDCPLCKSNPEAVDHLFLLCPWSWELWTSCKQWWEVSSCTSKSISEWLHSWNGLCPSLNRKRVWNTLFFAIVWTIWEAHNNEVFKDKAANLSVSLDSVKFRVTWWFKNFSSGSDVAVTLLMLDLKERCIDKTTVKVPSSIVWSPPVDEDLLFNVDGSTRGSPGMAGVGGVLRDSREF</sequence>
<comment type="caution">
    <text evidence="1">The sequence shown here is derived from an EMBL/GenBank/DDBJ whole genome shotgun (WGS) entry which is preliminary data.</text>
</comment>